<keyword evidence="2 5" id="KW-0812">Transmembrane</keyword>
<gene>
    <name evidence="6" type="ORF">LTR97_006606</name>
</gene>
<comment type="caution">
    <text evidence="6">The sequence shown here is derived from an EMBL/GenBank/DDBJ whole genome shotgun (WGS) entry which is preliminary data.</text>
</comment>
<keyword evidence="3 5" id="KW-1133">Transmembrane helix</keyword>
<dbReference type="EMBL" id="JAVRQU010000009">
    <property type="protein sequence ID" value="KAK5698957.1"/>
    <property type="molecule type" value="Genomic_DNA"/>
</dbReference>
<accession>A0AAN7WAV0</accession>
<evidence type="ECO:0000256" key="3">
    <source>
        <dbReference type="ARBA" id="ARBA00022989"/>
    </source>
</evidence>
<keyword evidence="4 5" id="KW-0472">Membrane</keyword>
<dbReference type="Proteomes" id="UP001310594">
    <property type="component" value="Unassembled WGS sequence"/>
</dbReference>
<name>A0AAN7WAV0_9PEZI</name>
<dbReference type="InterPro" id="IPR023352">
    <property type="entry name" value="MAPEG-like_dom_sf"/>
</dbReference>
<reference evidence="6" key="1">
    <citation type="submission" date="2023-08" db="EMBL/GenBank/DDBJ databases">
        <title>Black Yeasts Isolated from many extreme environments.</title>
        <authorList>
            <person name="Coleine C."/>
            <person name="Stajich J.E."/>
            <person name="Selbmann L."/>
        </authorList>
    </citation>
    <scope>NUCLEOTIDE SEQUENCE</scope>
    <source>
        <strain evidence="6">CCFEE 5810</strain>
    </source>
</reference>
<dbReference type="SUPFAM" id="SSF161084">
    <property type="entry name" value="MAPEG domain-like"/>
    <property type="match status" value="1"/>
</dbReference>
<evidence type="ECO:0000313" key="7">
    <source>
        <dbReference type="Proteomes" id="UP001310594"/>
    </source>
</evidence>
<protein>
    <submittedName>
        <fullName evidence="6">Uncharacterized protein</fullName>
    </submittedName>
</protein>
<dbReference type="GO" id="GO:0016020">
    <property type="term" value="C:membrane"/>
    <property type="evidence" value="ECO:0007669"/>
    <property type="project" value="UniProtKB-SubCell"/>
</dbReference>
<dbReference type="Pfam" id="PF01124">
    <property type="entry name" value="MAPEG"/>
    <property type="match status" value="1"/>
</dbReference>
<dbReference type="InterPro" id="IPR001129">
    <property type="entry name" value="Membr-assoc_MAPEG"/>
</dbReference>
<organism evidence="6 7">
    <name type="scientific">Elasticomyces elasticus</name>
    <dbReference type="NCBI Taxonomy" id="574655"/>
    <lineage>
        <taxon>Eukaryota</taxon>
        <taxon>Fungi</taxon>
        <taxon>Dikarya</taxon>
        <taxon>Ascomycota</taxon>
        <taxon>Pezizomycotina</taxon>
        <taxon>Dothideomycetes</taxon>
        <taxon>Dothideomycetidae</taxon>
        <taxon>Mycosphaerellales</taxon>
        <taxon>Teratosphaeriaceae</taxon>
        <taxon>Elasticomyces</taxon>
    </lineage>
</organism>
<sequence>MASAIALAHPLLRPLVGLATWTFVMEAWMYAYRIPALSKYKVDISPQMTVTSMNANIPRELQWPADNYNHLMEQPTVFYGVVLALDRLGVQDDVTVGLAWTYLGLRIVHSIVQSVANPVLVRFQIFLCSSAVLAGLTGKAVLAVM</sequence>
<comment type="subcellular location">
    <subcellularLocation>
        <location evidence="1">Membrane</location>
    </subcellularLocation>
</comment>
<evidence type="ECO:0000256" key="2">
    <source>
        <dbReference type="ARBA" id="ARBA00022692"/>
    </source>
</evidence>
<evidence type="ECO:0000313" key="6">
    <source>
        <dbReference type="EMBL" id="KAK5698957.1"/>
    </source>
</evidence>
<dbReference type="AlphaFoldDB" id="A0AAN7WAV0"/>
<proteinExistence type="predicted"/>
<evidence type="ECO:0000256" key="4">
    <source>
        <dbReference type="ARBA" id="ARBA00023136"/>
    </source>
</evidence>
<dbReference type="Gene3D" id="1.20.120.550">
    <property type="entry name" value="Membrane associated eicosanoid/glutathione metabolism-like domain"/>
    <property type="match status" value="1"/>
</dbReference>
<feature type="transmembrane region" description="Helical" evidence="5">
    <location>
        <begin position="12"/>
        <end position="31"/>
    </location>
</feature>
<evidence type="ECO:0000256" key="5">
    <source>
        <dbReference type="SAM" id="Phobius"/>
    </source>
</evidence>
<evidence type="ECO:0000256" key="1">
    <source>
        <dbReference type="ARBA" id="ARBA00004370"/>
    </source>
</evidence>